<reference evidence="2 3" key="1">
    <citation type="submission" date="2014-06" db="EMBL/GenBank/DDBJ databases">
        <title>Genetic determinant of reutericyclin biosynthesis of Lactobacillus reuteri.</title>
        <authorList>
            <person name="Lin X."/>
            <person name="Duar R."/>
            <person name="Walter J."/>
            <person name="Gaenzle M."/>
        </authorList>
    </citation>
    <scope>NUCLEOTIDE SEQUENCE [LARGE SCALE GENOMIC DNA]</scope>
    <source>
        <strain evidence="2 3">LTH2584</strain>
    </source>
</reference>
<dbReference type="PATRIC" id="fig|1598.90.peg.542"/>
<proteinExistence type="predicted"/>
<feature type="region of interest" description="Disordered" evidence="1">
    <location>
        <begin position="74"/>
        <end position="103"/>
    </location>
</feature>
<protein>
    <submittedName>
        <fullName evidence="2">Uncharacterized protein</fullName>
    </submittedName>
</protein>
<accession>A0A073JQU8</accession>
<gene>
    <name evidence="2" type="ORF">LR3_08715</name>
</gene>
<name>A0A073JQU8_LIMRT</name>
<sequence>MSNFTHKYDVEIGLDLTKILTPEAIPGIKAYLGIDNDNELLSAIAEDRYQKLAQALQKAGFGIIRAGFSSIEQKDHGEQKDASTSPLNKAKGHNVSKEQKGEQLSLEEFSNTLISHLKGEQKRISANDGEIIKVDIDADYISIAPNFDVIRKDAGLNNEIEFNFEELNDGVILISYTDPEKQQLQFKKISKEELVNAKG</sequence>
<dbReference type="EMBL" id="JOSX01000010">
    <property type="protein sequence ID" value="KEK16130.1"/>
    <property type="molecule type" value="Genomic_DNA"/>
</dbReference>
<evidence type="ECO:0000313" key="3">
    <source>
        <dbReference type="Proteomes" id="UP000027731"/>
    </source>
</evidence>
<evidence type="ECO:0000313" key="2">
    <source>
        <dbReference type="EMBL" id="KEK16130.1"/>
    </source>
</evidence>
<organism evidence="2 3">
    <name type="scientific">Limosilactobacillus reuteri</name>
    <name type="common">Lactobacillus reuteri</name>
    <dbReference type="NCBI Taxonomy" id="1598"/>
    <lineage>
        <taxon>Bacteria</taxon>
        <taxon>Bacillati</taxon>
        <taxon>Bacillota</taxon>
        <taxon>Bacilli</taxon>
        <taxon>Lactobacillales</taxon>
        <taxon>Lactobacillaceae</taxon>
        <taxon>Limosilactobacillus</taxon>
    </lineage>
</organism>
<dbReference type="AlphaFoldDB" id="A0A073JQU8"/>
<evidence type="ECO:0000256" key="1">
    <source>
        <dbReference type="SAM" id="MobiDB-lite"/>
    </source>
</evidence>
<dbReference type="Proteomes" id="UP000027731">
    <property type="component" value="Unassembled WGS sequence"/>
</dbReference>
<comment type="caution">
    <text evidence="2">The sequence shown here is derived from an EMBL/GenBank/DDBJ whole genome shotgun (WGS) entry which is preliminary data.</text>
</comment>